<proteinExistence type="predicted"/>
<dbReference type="Proteomes" id="UP001221558">
    <property type="component" value="Chromosome"/>
</dbReference>
<accession>A0ABY7WL42</accession>
<keyword evidence="2" id="KW-1185">Reference proteome</keyword>
<sequence>MKNTINLLKKLTDSIQHRSSVYKKAANSIGHWPHRDIRFVLLQYQEESQRYISNLLSFIPQKNTDNTTAQNDNAIYKLVKITPVVPVAVSELEITNILRSCIAIEESCKSAYQQVINEIDDSLGALAYELRRQADGQYMAYNHIKTLLDCNSLDLQAV</sequence>
<reference evidence="1 2" key="1">
    <citation type="submission" date="2023-02" db="EMBL/GenBank/DDBJ databases">
        <title>Genome sequence of Sphingobacterium sp. KACC 22765.</title>
        <authorList>
            <person name="Kim S."/>
            <person name="Heo J."/>
            <person name="Kwon S.-W."/>
        </authorList>
    </citation>
    <scope>NUCLEOTIDE SEQUENCE [LARGE SCALE GENOMIC DNA]</scope>
    <source>
        <strain evidence="1 2">KACC 22765</strain>
    </source>
</reference>
<protein>
    <recommendedName>
        <fullName evidence="3">DUF2383 domain-containing protein</fullName>
    </recommendedName>
</protein>
<name>A0ABY7WL42_9SPHI</name>
<dbReference type="RefSeq" id="WP_274269035.1">
    <property type="nucleotide sequence ID" value="NZ_CP117880.1"/>
</dbReference>
<dbReference type="InterPro" id="IPR012347">
    <property type="entry name" value="Ferritin-like"/>
</dbReference>
<evidence type="ECO:0000313" key="1">
    <source>
        <dbReference type="EMBL" id="WDF70326.1"/>
    </source>
</evidence>
<evidence type="ECO:0008006" key="3">
    <source>
        <dbReference type="Google" id="ProtNLM"/>
    </source>
</evidence>
<dbReference type="EMBL" id="CP117880">
    <property type="protein sequence ID" value="WDF70326.1"/>
    <property type="molecule type" value="Genomic_DNA"/>
</dbReference>
<organism evidence="1 2">
    <name type="scientific">Sphingobacterium oryzagri</name>
    <dbReference type="NCBI Taxonomy" id="3025669"/>
    <lineage>
        <taxon>Bacteria</taxon>
        <taxon>Pseudomonadati</taxon>
        <taxon>Bacteroidota</taxon>
        <taxon>Sphingobacteriia</taxon>
        <taxon>Sphingobacteriales</taxon>
        <taxon>Sphingobacteriaceae</taxon>
        <taxon>Sphingobacterium</taxon>
    </lineage>
</organism>
<dbReference type="Gene3D" id="1.20.1260.10">
    <property type="match status" value="1"/>
</dbReference>
<evidence type="ECO:0000313" key="2">
    <source>
        <dbReference type="Proteomes" id="UP001221558"/>
    </source>
</evidence>
<gene>
    <name evidence="1" type="ORF">PQ465_08085</name>
</gene>